<sequence length="103" mass="12198">MHFPPKIFPKFRDPIQQIPENFQKNFERLTWILGYFRSNFFHSVECEGALRVLKSAYQPTVEYEQADVSTADWCICKISTDLQIAQICVGRLWRLYLSSKYSI</sequence>
<reference evidence="1 2" key="1">
    <citation type="submission" date="2015-01" db="EMBL/GenBank/DDBJ databases">
        <title>Evolution of Trichinella species and genotypes.</title>
        <authorList>
            <person name="Korhonen P.K."/>
            <person name="Edoardo P."/>
            <person name="Giuseppe L.R."/>
            <person name="Gasser R.B."/>
        </authorList>
    </citation>
    <scope>NUCLEOTIDE SEQUENCE [LARGE SCALE GENOMIC DNA]</scope>
    <source>
        <strain evidence="1">ISS470</strain>
    </source>
</reference>
<accession>A0A0V1FXM3</accession>
<evidence type="ECO:0000313" key="1">
    <source>
        <dbReference type="EMBL" id="KRY90620.1"/>
    </source>
</evidence>
<organism evidence="1 2">
    <name type="scientific">Trichinella pseudospiralis</name>
    <name type="common">Parasitic roundworm</name>
    <dbReference type="NCBI Taxonomy" id="6337"/>
    <lineage>
        <taxon>Eukaryota</taxon>
        <taxon>Metazoa</taxon>
        <taxon>Ecdysozoa</taxon>
        <taxon>Nematoda</taxon>
        <taxon>Enoplea</taxon>
        <taxon>Dorylaimia</taxon>
        <taxon>Trichinellida</taxon>
        <taxon>Trichinellidae</taxon>
        <taxon>Trichinella</taxon>
    </lineage>
</organism>
<name>A0A0V1FXM3_TRIPS</name>
<proteinExistence type="predicted"/>
<dbReference type="Proteomes" id="UP000054995">
    <property type="component" value="Unassembled WGS sequence"/>
</dbReference>
<dbReference type="AlphaFoldDB" id="A0A0V1FXM3"/>
<evidence type="ECO:0000313" key="2">
    <source>
        <dbReference type="Proteomes" id="UP000054995"/>
    </source>
</evidence>
<protein>
    <submittedName>
        <fullName evidence="1">Uncharacterized protein</fullName>
    </submittedName>
</protein>
<gene>
    <name evidence="1" type="ORF">T4D_12451</name>
</gene>
<comment type="caution">
    <text evidence="1">The sequence shown here is derived from an EMBL/GenBank/DDBJ whole genome shotgun (WGS) entry which is preliminary data.</text>
</comment>
<dbReference type="EMBL" id="JYDT01000020">
    <property type="protein sequence ID" value="KRY90620.1"/>
    <property type="molecule type" value="Genomic_DNA"/>
</dbReference>
<keyword evidence="2" id="KW-1185">Reference proteome</keyword>